<dbReference type="EMBL" id="MGDZ01000066">
    <property type="protein sequence ID" value="OGL72344.1"/>
    <property type="molecule type" value="Genomic_DNA"/>
</dbReference>
<dbReference type="PANTHER" id="PTHR36922:SF1">
    <property type="entry name" value="DUF1993 DOMAIN-CONTAINING PROTEIN"/>
    <property type="match status" value="1"/>
</dbReference>
<sequence>MTDLYTTTVPPFIKALDNLSKILDKAAAHAAGKATERRPAAYFERALLNDCLIFDQFPLLMQVQRVSDNAKGGPARLAGIESPKMGDAETTIAELKDRLAKTAAFLKTLTPEQFVGSEERKIELPYWKGKYLTGFEYATVYLVPNFYFHYATAYSILRKNGVDVGKDDYIGNVPLKEL</sequence>
<name>A0A1F7U3J5_9BACT</name>
<gene>
    <name evidence="1" type="ORF">A3D72_04665</name>
</gene>
<dbReference type="PANTHER" id="PTHR36922">
    <property type="entry name" value="BLL2446 PROTEIN"/>
    <property type="match status" value="1"/>
</dbReference>
<dbReference type="Pfam" id="PF09351">
    <property type="entry name" value="DUF1993"/>
    <property type="match status" value="1"/>
</dbReference>
<evidence type="ECO:0008006" key="3">
    <source>
        <dbReference type="Google" id="ProtNLM"/>
    </source>
</evidence>
<dbReference type="Proteomes" id="UP000176303">
    <property type="component" value="Unassembled WGS sequence"/>
</dbReference>
<dbReference type="InterPro" id="IPR034660">
    <property type="entry name" value="DinB/YfiT-like"/>
</dbReference>
<organism evidence="1 2">
    <name type="scientific">Candidatus Uhrbacteria bacterium RIFCSPHIGHO2_02_FULL_57_19</name>
    <dbReference type="NCBI Taxonomy" id="1802391"/>
    <lineage>
        <taxon>Bacteria</taxon>
        <taxon>Candidatus Uhriibacteriota</taxon>
    </lineage>
</organism>
<evidence type="ECO:0000313" key="1">
    <source>
        <dbReference type="EMBL" id="OGL72344.1"/>
    </source>
</evidence>
<protein>
    <recommendedName>
        <fullName evidence="3">DUF1993 domain-containing protein</fullName>
    </recommendedName>
</protein>
<accession>A0A1F7U3J5</accession>
<proteinExistence type="predicted"/>
<dbReference type="InterPro" id="IPR018531">
    <property type="entry name" value="DUF1993"/>
</dbReference>
<dbReference type="AlphaFoldDB" id="A0A1F7U3J5"/>
<reference evidence="1 2" key="1">
    <citation type="journal article" date="2016" name="Nat. Commun.">
        <title>Thousands of microbial genomes shed light on interconnected biogeochemical processes in an aquifer system.</title>
        <authorList>
            <person name="Anantharaman K."/>
            <person name="Brown C.T."/>
            <person name="Hug L.A."/>
            <person name="Sharon I."/>
            <person name="Castelle C.J."/>
            <person name="Probst A.J."/>
            <person name="Thomas B.C."/>
            <person name="Singh A."/>
            <person name="Wilkins M.J."/>
            <person name="Karaoz U."/>
            <person name="Brodie E.L."/>
            <person name="Williams K.H."/>
            <person name="Hubbard S.S."/>
            <person name="Banfield J.F."/>
        </authorList>
    </citation>
    <scope>NUCLEOTIDE SEQUENCE [LARGE SCALE GENOMIC DNA]</scope>
</reference>
<dbReference type="STRING" id="1802391.A3D72_04665"/>
<dbReference type="SUPFAM" id="SSF109854">
    <property type="entry name" value="DinB/YfiT-like putative metalloenzymes"/>
    <property type="match status" value="1"/>
</dbReference>
<dbReference type="Gene3D" id="1.20.120.450">
    <property type="entry name" value="dinb family like domain"/>
    <property type="match status" value="1"/>
</dbReference>
<comment type="caution">
    <text evidence="1">The sequence shown here is derived from an EMBL/GenBank/DDBJ whole genome shotgun (WGS) entry which is preliminary data.</text>
</comment>
<evidence type="ECO:0000313" key="2">
    <source>
        <dbReference type="Proteomes" id="UP000176303"/>
    </source>
</evidence>